<sequence length="317" mass="32342">MIFASRFPKSSIPDRDLSAFVLADAGDHPDRPAMIDAVSGRRLSYGDLLAQVDRFAGGLAELGVGKGDVVAILLPNLPEYPVVFLGIARVGAASTTLNPAYTAREIAAQLADSEAGVVVTTPESLDKARAASGPGVRLVVLGEASGEAIGFGALLGAGGPAPTVDIDPAEDLAALPYSSGTTGLPKGVMLTHRNLVANAVQCGPFYTGPGDVVLAVAPFFHIMGMAVTMIGGLCRGATLVTMPRFDFEQCLRAIQDHGVTSTVVAPPVTVALAKHPLVDSYDLSSLRLLTSGGAPLGAGVQQACAERLGCRTARGGG</sequence>
<evidence type="ECO:0000256" key="3">
    <source>
        <dbReference type="SAM" id="Phobius"/>
    </source>
</evidence>
<dbReference type="Pfam" id="PF00501">
    <property type="entry name" value="AMP-binding"/>
    <property type="match status" value="1"/>
</dbReference>
<dbReference type="InterPro" id="IPR042099">
    <property type="entry name" value="ANL_N_sf"/>
</dbReference>
<dbReference type="Proteomes" id="UP000198403">
    <property type="component" value="Unassembled WGS sequence"/>
</dbReference>
<feature type="transmembrane region" description="Helical" evidence="3">
    <location>
        <begin position="212"/>
        <end position="234"/>
    </location>
</feature>
<dbReference type="PANTHER" id="PTHR24096:SF149">
    <property type="entry name" value="AMP-BINDING DOMAIN-CONTAINING PROTEIN-RELATED"/>
    <property type="match status" value="1"/>
</dbReference>
<keyword evidence="3" id="KW-0472">Membrane</keyword>
<dbReference type="PROSITE" id="PS00455">
    <property type="entry name" value="AMP_BINDING"/>
    <property type="match status" value="1"/>
</dbReference>
<evidence type="ECO:0000259" key="4">
    <source>
        <dbReference type="Pfam" id="PF00501"/>
    </source>
</evidence>
<dbReference type="Gene3D" id="3.40.50.12780">
    <property type="entry name" value="N-terminal domain of ligase-like"/>
    <property type="match status" value="1"/>
</dbReference>
<accession>A0A238V8F1</accession>
<keyword evidence="2" id="KW-0436">Ligase</keyword>
<name>A0A238V8F1_9ACTN</name>
<evidence type="ECO:0000313" key="6">
    <source>
        <dbReference type="Proteomes" id="UP000198403"/>
    </source>
</evidence>
<keyword evidence="3" id="KW-0812">Transmembrane</keyword>
<proteinExistence type="inferred from homology"/>
<dbReference type="SUPFAM" id="SSF56801">
    <property type="entry name" value="Acetyl-CoA synthetase-like"/>
    <property type="match status" value="1"/>
</dbReference>
<dbReference type="RefSeq" id="WP_254920357.1">
    <property type="nucleotide sequence ID" value="NZ_FZNO01000002.1"/>
</dbReference>
<keyword evidence="6" id="KW-1185">Reference proteome</keyword>
<evidence type="ECO:0000256" key="1">
    <source>
        <dbReference type="ARBA" id="ARBA00006432"/>
    </source>
</evidence>
<keyword evidence="3" id="KW-1133">Transmembrane helix</keyword>
<dbReference type="EMBL" id="FZNO01000002">
    <property type="protein sequence ID" value="SNR30488.1"/>
    <property type="molecule type" value="Genomic_DNA"/>
</dbReference>
<reference evidence="5 6" key="1">
    <citation type="submission" date="2017-06" db="EMBL/GenBank/DDBJ databases">
        <authorList>
            <person name="Kim H.J."/>
            <person name="Triplett B.A."/>
        </authorList>
    </citation>
    <scope>NUCLEOTIDE SEQUENCE [LARGE SCALE GENOMIC DNA]</scope>
    <source>
        <strain evidence="5 6">DSM 44272</strain>
    </source>
</reference>
<evidence type="ECO:0000256" key="2">
    <source>
        <dbReference type="ARBA" id="ARBA00022598"/>
    </source>
</evidence>
<dbReference type="AlphaFoldDB" id="A0A238V8F1"/>
<gene>
    <name evidence="5" type="ORF">SAMN06272737_102201</name>
</gene>
<protein>
    <submittedName>
        <fullName evidence="5">AMP-binding enzyme</fullName>
    </submittedName>
</protein>
<comment type="similarity">
    <text evidence="1">Belongs to the ATP-dependent AMP-binding enzyme family.</text>
</comment>
<dbReference type="PANTHER" id="PTHR24096">
    <property type="entry name" value="LONG-CHAIN-FATTY-ACID--COA LIGASE"/>
    <property type="match status" value="1"/>
</dbReference>
<dbReference type="InterPro" id="IPR000873">
    <property type="entry name" value="AMP-dep_synth/lig_dom"/>
</dbReference>
<dbReference type="GO" id="GO:0016405">
    <property type="term" value="F:CoA-ligase activity"/>
    <property type="evidence" value="ECO:0007669"/>
    <property type="project" value="TreeGrafter"/>
</dbReference>
<dbReference type="InterPro" id="IPR020845">
    <property type="entry name" value="AMP-binding_CS"/>
</dbReference>
<organism evidence="5 6">
    <name type="scientific">Blastococcus mobilis</name>
    <dbReference type="NCBI Taxonomy" id="1938746"/>
    <lineage>
        <taxon>Bacteria</taxon>
        <taxon>Bacillati</taxon>
        <taxon>Actinomycetota</taxon>
        <taxon>Actinomycetes</taxon>
        <taxon>Geodermatophilales</taxon>
        <taxon>Geodermatophilaceae</taxon>
        <taxon>Blastococcus</taxon>
    </lineage>
</organism>
<feature type="domain" description="AMP-dependent synthetase/ligase" evidence="4">
    <location>
        <begin position="25"/>
        <end position="311"/>
    </location>
</feature>
<evidence type="ECO:0000313" key="5">
    <source>
        <dbReference type="EMBL" id="SNR30488.1"/>
    </source>
</evidence>